<dbReference type="Proteomes" id="UP000593991">
    <property type="component" value="Segment"/>
</dbReference>
<keyword evidence="2" id="KW-1185">Reference proteome</keyword>
<protein>
    <submittedName>
        <fullName evidence="1">Uncharacterized protein</fullName>
    </submittedName>
</protein>
<name>A0A7L8ZJF7_9CAUD</name>
<proteinExistence type="predicted"/>
<reference evidence="1 2" key="1">
    <citation type="submission" date="2020-08" db="EMBL/GenBank/DDBJ databases">
        <authorList>
            <person name="Canfield G.S."/>
            <person name="Duerkop B.A."/>
        </authorList>
    </citation>
    <scope>NUCLEOTIDE SEQUENCE [LARGE SCALE GENOMIC DNA]</scope>
</reference>
<organism evidence="1 2">
    <name type="scientific">Enterococcus phage 9184</name>
    <dbReference type="NCBI Taxonomy" id="2763103"/>
    <lineage>
        <taxon>Viruses</taxon>
        <taxon>Duplodnaviria</taxon>
        <taxon>Heunggongvirae</taxon>
        <taxon>Uroviricota</taxon>
        <taxon>Caudoviricetes</taxon>
        <taxon>Thiercelinvirus</taxon>
        <taxon>Thiercelinvirus v9184</taxon>
    </lineage>
</organism>
<sequence>MMNYKTLLKLDYGYTENQLFDVIEKYVWLLKINYTIAEIFAVEYKRLKLKDEENGI</sequence>
<evidence type="ECO:0000313" key="2">
    <source>
        <dbReference type="Proteomes" id="UP000593991"/>
    </source>
</evidence>
<gene>
    <name evidence="1" type="ORF">phi9184_ORF031</name>
</gene>
<evidence type="ECO:0000313" key="1">
    <source>
        <dbReference type="EMBL" id="QOI68850.1"/>
    </source>
</evidence>
<accession>A0A7L8ZJF7</accession>
<dbReference type="EMBL" id="MT939242">
    <property type="protein sequence ID" value="QOI68850.1"/>
    <property type="molecule type" value="Genomic_DNA"/>
</dbReference>